<gene>
    <name evidence="1" type="ORF">HK44_008450</name>
</gene>
<sequence>MGIINAKICVANCIKQPRALHHEKDVIYSRQINYYNFYCLRKIDR</sequence>
<protein>
    <submittedName>
        <fullName evidence="1">Uncharacterized protein</fullName>
    </submittedName>
</protein>
<name>A0A010RNR7_PSEFL</name>
<dbReference type="HOGENOM" id="CLU_3204130_0_0_6"/>
<organism evidence="1 2">
    <name type="scientific">Pseudomonas fluorescens HK44</name>
    <dbReference type="NCBI Taxonomy" id="1042209"/>
    <lineage>
        <taxon>Bacteria</taxon>
        <taxon>Pseudomonadati</taxon>
        <taxon>Pseudomonadota</taxon>
        <taxon>Gammaproteobacteria</taxon>
        <taxon>Pseudomonadales</taxon>
        <taxon>Pseudomonadaceae</taxon>
        <taxon>Pseudomonas</taxon>
    </lineage>
</organism>
<evidence type="ECO:0000313" key="1">
    <source>
        <dbReference type="EMBL" id="EXF94141.1"/>
    </source>
</evidence>
<dbReference type="Proteomes" id="UP000022611">
    <property type="component" value="Unassembled WGS sequence"/>
</dbReference>
<dbReference type="AlphaFoldDB" id="A0A010RNR7"/>
<evidence type="ECO:0000313" key="2">
    <source>
        <dbReference type="Proteomes" id="UP000022611"/>
    </source>
</evidence>
<dbReference type="PATRIC" id="fig|1042209.11.peg.4077"/>
<proteinExistence type="predicted"/>
<comment type="caution">
    <text evidence="1">The sequence shown here is derived from an EMBL/GenBank/DDBJ whole genome shotgun (WGS) entry which is preliminary data.</text>
</comment>
<dbReference type="EMBL" id="AFOY02000015">
    <property type="protein sequence ID" value="EXF94141.1"/>
    <property type="molecule type" value="Genomic_DNA"/>
</dbReference>
<accession>A0A010RNR7</accession>
<reference evidence="1 2" key="1">
    <citation type="journal article" date="2011" name="J. Bacteriol.">
        <title>Draft genome sequence of the polycyclic aromatic hydrocarbon-degrading, genetically engineered bioluminescent bioreporter Pseudomonas fluorescens HK44.</title>
        <authorList>
            <person name="Chauhan A."/>
            <person name="Layton A.C."/>
            <person name="Williams D.E."/>
            <person name="Smartt A.E."/>
            <person name="Ripp S."/>
            <person name="Karpinets T.V."/>
            <person name="Brown S.D."/>
            <person name="Sayler G.S."/>
        </authorList>
    </citation>
    <scope>NUCLEOTIDE SEQUENCE [LARGE SCALE GENOMIC DNA]</scope>
    <source>
        <strain evidence="1 2">HK44</strain>
    </source>
</reference>